<dbReference type="OrthoDB" id="123525at2"/>
<evidence type="ECO:0000313" key="3">
    <source>
        <dbReference type="Proteomes" id="UP000292781"/>
    </source>
</evidence>
<comment type="caution">
    <text evidence="2">The sequence shown here is derived from an EMBL/GenBank/DDBJ whole genome shotgun (WGS) entry which is preliminary data.</text>
</comment>
<organism evidence="2 3">
    <name type="scientific">Siculibacillus lacustris</name>
    <dbReference type="NCBI Taxonomy" id="1549641"/>
    <lineage>
        <taxon>Bacteria</taxon>
        <taxon>Pseudomonadati</taxon>
        <taxon>Pseudomonadota</taxon>
        <taxon>Alphaproteobacteria</taxon>
        <taxon>Hyphomicrobiales</taxon>
        <taxon>Ancalomicrobiaceae</taxon>
        <taxon>Siculibacillus</taxon>
    </lineage>
</organism>
<keyword evidence="3" id="KW-1185">Reference proteome</keyword>
<protein>
    <submittedName>
        <fullName evidence="2">Uncharacterized protein</fullName>
    </submittedName>
</protein>
<dbReference type="EMBL" id="SJFN01000003">
    <property type="protein sequence ID" value="TBW40809.1"/>
    <property type="molecule type" value="Genomic_DNA"/>
</dbReference>
<sequence length="1321" mass="145583">MNVRTVGVPAIDVNELEAENADIVPAPERKVSAELQKVVDARGMPHGYVTIARRGVEGNARNGKGKRYYHDEPRDSRFSLPHWVARGMPRSHLPRMPIGKRRFVDNSGNRITLEQRDGNGNYKTVGEYDMPTLWDLHRFPVWGLDDVFNLLKTREDAAFTGTPAIRRESALLHGDIVGAVHGDIIGADEGFCLNAQRRSVDDKHSLPTIRDAPNTVFALDVEHIDPGFYLVEYKDSAFDPQNRAEIVRLTRAILPEWLRTAAFVVQLSASHGFGAGNDAVRLRVFFVTSKPLTLPELKNVIADRLIESGNPDPWRVFDAALFKSAQPIYINTFIESPTTEGRTLNTARVVMTDDPFAPRLFRAMGTPYAVVPEDLKADRTNPVRSKDGKRHVAKGSTPSPRVRTKDDREALAVMVADPFHGSLLVAAGALIRNKPNRPLANVEALLLARLDVIKRENDAALERARRAKSEGRLVKDNPRRDGRFQGDCATEKREIASVVQSIGRHYEDARAPSAGSLAAYRPGVPALTIAEASAVTQGVIDRVIAVAKGIKVQKLVVRRAERQVKRHHLGAVLRHTVAFEKLQAMVKELTVEVVSVSTGVGKSYLMLLALQALKGSGLRVALWVPDHDLAQAHEAKLRGYGVRVMRYQGLERMCLLKTEHDDNSALEFVGAKGEATAACRGCSLAGDCKYNGQRLLARQSEVVILCGPGLIFGSSPVMMRRAGFNQVFGDPLNGSDMAIHEDDDGAKADTWGAIGDQIDDDEWDAAFAYYEANGIDLGERLSLTSGAFDLIIADEANPAKWVDGNLLDVKTLDDFATLSTGTAEGDGGRRGYWLERVKRVAATMSAKLKASPEGWAFDFVRERGALAACRGMCTGAYWRPSAAEAKVVCNTDEAVNGAARKRIREKLKFNQKLDRLMDLSFIHPSAGFELEVEATTEDEERKLRYFSRSRMHQHWRNTPMLILDATAHEVALRKFFPRLAFTEARARDGWGTWRVFVSQGPGLRTLGASTMAVGEVGESRCRFRGVRYPDGTKLPLRDRTKDGERGKVPDVGPRAVNLLNYLSAGTRNGAFFDAERPMKIGIVAPKVAESAFAELKRANLSTLHFGKQRGRNDLEGVDRLLVFGQSTPQIREMILTAEALFGERVDRTEDDNDMWRKHMREVFVKVGTDAQGYPVAGTTLAEVSGFDDPALQVAYDLLVTCELIQADGRGRSVRGDTFDWIDIVHCLRSPLPGVVYTNVEWSALEHFEPTTATGEAVAVIAAGDDRSGLAAWARALGYDAPEVEAAIGRWREQSIAGGTFAEMLKRAHARHGEDVMASGCL</sequence>
<proteinExistence type="predicted"/>
<accession>A0A4Q9VWU0</accession>
<dbReference type="Proteomes" id="UP000292781">
    <property type="component" value="Unassembled WGS sequence"/>
</dbReference>
<name>A0A4Q9VWU0_9HYPH</name>
<gene>
    <name evidence="2" type="ORF">EYW49_03525</name>
</gene>
<evidence type="ECO:0000256" key="1">
    <source>
        <dbReference type="SAM" id="MobiDB-lite"/>
    </source>
</evidence>
<reference evidence="2 3" key="1">
    <citation type="submission" date="2019-02" db="EMBL/GenBank/DDBJ databases">
        <title>Siculibacillus lacustris gen. nov., sp. nov., a new rosette-forming bacterium isolated from a freshwater crater lake (Lake St. Ana, Romania).</title>
        <authorList>
            <person name="Felfoldi T."/>
            <person name="Marton Z."/>
            <person name="Szabo A."/>
            <person name="Mentes A."/>
            <person name="Boka K."/>
            <person name="Marialigeti K."/>
            <person name="Mathe I."/>
            <person name="Koncz M."/>
            <person name="Schumann P."/>
            <person name="Toth E."/>
        </authorList>
    </citation>
    <scope>NUCLEOTIDE SEQUENCE [LARGE SCALE GENOMIC DNA]</scope>
    <source>
        <strain evidence="2 3">SA-279</strain>
    </source>
</reference>
<feature type="region of interest" description="Disordered" evidence="1">
    <location>
        <begin position="379"/>
        <end position="405"/>
    </location>
</feature>
<dbReference type="RefSeq" id="WP_131306215.1">
    <property type="nucleotide sequence ID" value="NZ_SJFN01000003.1"/>
</dbReference>
<evidence type="ECO:0000313" key="2">
    <source>
        <dbReference type="EMBL" id="TBW40809.1"/>
    </source>
</evidence>